<organism evidence="1 4">
    <name type="scientific">Myxococcus virescens</name>
    <dbReference type="NCBI Taxonomy" id="83456"/>
    <lineage>
        <taxon>Bacteria</taxon>
        <taxon>Pseudomonadati</taxon>
        <taxon>Myxococcota</taxon>
        <taxon>Myxococcia</taxon>
        <taxon>Myxococcales</taxon>
        <taxon>Cystobacterineae</taxon>
        <taxon>Myxococcaceae</taxon>
        <taxon>Myxococcus</taxon>
    </lineage>
</organism>
<dbReference type="Proteomes" id="UP000321224">
    <property type="component" value="Unassembled WGS sequence"/>
</dbReference>
<dbReference type="EMBL" id="BJVY01000073">
    <property type="protein sequence ID" value="GEL75431.1"/>
    <property type="molecule type" value="Genomic_DNA"/>
</dbReference>
<keyword evidence="3" id="KW-1185">Reference proteome</keyword>
<evidence type="ECO:0000313" key="2">
    <source>
        <dbReference type="EMBL" id="SDE88095.1"/>
    </source>
</evidence>
<reference evidence="2 3" key="1">
    <citation type="submission" date="2016-10" db="EMBL/GenBank/DDBJ databases">
        <authorList>
            <person name="Varghese N."/>
            <person name="Submissions S."/>
        </authorList>
    </citation>
    <scope>NUCLEOTIDE SEQUENCE [LARGE SCALE GENOMIC DNA]</scope>
    <source>
        <strain evidence="2 3">DSM 2260</strain>
    </source>
</reference>
<name>A0A511HPB2_9BACT</name>
<sequence>MLTDWSSDWSSDNPIFQEKRKQIEIHINTYGLDLVGPGDIFDPKYEEKFIPAVHEGFAKGQKEILTGLIEIEKDRSSLKRSKSSKNRAAERKIIHSLERLNESEAILRKLADTIAWQLIGNQLWLARRLNTDDSSPSLIHSNVESYISFADWFNADNPRGFALISDLTSFVRLGDILARDGDERALHVIELKEGKVNEELLPLAQFAVRTNCEHFIAEVEKKEPPRKFEQFKRLLKQAERLNRTQELIKTGAGHDARGDLVRLSKEVLEERLYEGQLACLIERSKSLNWAIEIVEKCLYLGVYRGPFCDGRAFDLWLREVELDGPASDLRSALFVPLATPMYLFPTLAPHCNDIYSGHIRVLMCLSLSHFAALAEAHEMKVNWVDPKNGTDLNPSHLGHLLSNKEGNVMTLTFDGFAGNVGTGVVARMFYNFTTPTSVLEMLKSNLILSKNSVGVDLPK</sequence>
<gene>
    <name evidence="1" type="ORF">MVI01_72150</name>
    <name evidence="2" type="ORF">SAMN04488504_1149</name>
</gene>
<dbReference type="EMBL" id="FNAJ01000014">
    <property type="protein sequence ID" value="SDE88095.1"/>
    <property type="molecule type" value="Genomic_DNA"/>
</dbReference>
<reference evidence="1 4" key="2">
    <citation type="submission" date="2019-07" db="EMBL/GenBank/DDBJ databases">
        <title>Whole genome shotgun sequence of Myxococcus virescens NBRC 100334.</title>
        <authorList>
            <person name="Hosoyama A."/>
            <person name="Uohara A."/>
            <person name="Ohji S."/>
            <person name="Ichikawa N."/>
        </authorList>
    </citation>
    <scope>NUCLEOTIDE SEQUENCE [LARGE SCALE GENOMIC DNA]</scope>
    <source>
        <strain evidence="1 4">NBRC 100334</strain>
    </source>
</reference>
<comment type="caution">
    <text evidence="1">The sequence shown here is derived from an EMBL/GenBank/DDBJ whole genome shotgun (WGS) entry which is preliminary data.</text>
</comment>
<evidence type="ECO:0000313" key="4">
    <source>
        <dbReference type="Proteomes" id="UP000321224"/>
    </source>
</evidence>
<dbReference type="RefSeq" id="WP_143043218.1">
    <property type="nucleotide sequence ID" value="NZ_BJVY01000073.1"/>
</dbReference>
<evidence type="ECO:0000313" key="1">
    <source>
        <dbReference type="EMBL" id="GEL75431.1"/>
    </source>
</evidence>
<protein>
    <submittedName>
        <fullName evidence="1">Uncharacterized protein</fullName>
    </submittedName>
</protein>
<proteinExistence type="predicted"/>
<dbReference type="Proteomes" id="UP000198717">
    <property type="component" value="Unassembled WGS sequence"/>
</dbReference>
<evidence type="ECO:0000313" key="3">
    <source>
        <dbReference type="Proteomes" id="UP000198717"/>
    </source>
</evidence>
<dbReference type="AlphaFoldDB" id="A0A511HPB2"/>
<accession>A0A511HPB2</accession>